<evidence type="ECO:0000313" key="1">
    <source>
        <dbReference type="EMBL" id="MDR6238687.1"/>
    </source>
</evidence>
<accession>A0AAE3XLK6</accession>
<gene>
    <name evidence="1" type="ORF">HNQ88_001724</name>
</gene>
<dbReference type="EMBL" id="JAVDQD010000002">
    <property type="protein sequence ID" value="MDR6238687.1"/>
    <property type="molecule type" value="Genomic_DNA"/>
</dbReference>
<name>A0AAE3XLK6_9BACT</name>
<reference evidence="1" key="1">
    <citation type="submission" date="2023-07" db="EMBL/GenBank/DDBJ databases">
        <title>Genomic Encyclopedia of Type Strains, Phase IV (KMG-IV): sequencing the most valuable type-strain genomes for metagenomic binning, comparative biology and taxonomic classification.</title>
        <authorList>
            <person name="Goeker M."/>
        </authorList>
    </citation>
    <scope>NUCLEOTIDE SEQUENCE</scope>
    <source>
        <strain evidence="1">DSM 26174</strain>
    </source>
</reference>
<sequence>MFLTIRKNIYKFTVNNCEQTQTKEIYAEVLNFKNLSVTFQMDSR</sequence>
<proteinExistence type="predicted"/>
<protein>
    <submittedName>
        <fullName evidence="1">Uncharacterized protein</fullName>
    </submittedName>
</protein>
<evidence type="ECO:0000313" key="2">
    <source>
        <dbReference type="Proteomes" id="UP001185092"/>
    </source>
</evidence>
<dbReference type="AlphaFoldDB" id="A0AAE3XLK6"/>
<comment type="caution">
    <text evidence="1">The sequence shown here is derived from an EMBL/GenBank/DDBJ whole genome shotgun (WGS) entry which is preliminary data.</text>
</comment>
<keyword evidence="2" id="KW-1185">Reference proteome</keyword>
<dbReference type="Proteomes" id="UP001185092">
    <property type="component" value="Unassembled WGS sequence"/>
</dbReference>
<organism evidence="1 2">
    <name type="scientific">Aureibacter tunicatorum</name>
    <dbReference type="NCBI Taxonomy" id="866807"/>
    <lineage>
        <taxon>Bacteria</taxon>
        <taxon>Pseudomonadati</taxon>
        <taxon>Bacteroidota</taxon>
        <taxon>Cytophagia</taxon>
        <taxon>Cytophagales</taxon>
        <taxon>Persicobacteraceae</taxon>
        <taxon>Aureibacter</taxon>
    </lineage>
</organism>